<organism evidence="1 2">
    <name type="scientific">Holotrichia oblita</name>
    <name type="common">Chafer beetle</name>
    <dbReference type="NCBI Taxonomy" id="644536"/>
    <lineage>
        <taxon>Eukaryota</taxon>
        <taxon>Metazoa</taxon>
        <taxon>Ecdysozoa</taxon>
        <taxon>Arthropoda</taxon>
        <taxon>Hexapoda</taxon>
        <taxon>Insecta</taxon>
        <taxon>Pterygota</taxon>
        <taxon>Neoptera</taxon>
        <taxon>Endopterygota</taxon>
        <taxon>Coleoptera</taxon>
        <taxon>Polyphaga</taxon>
        <taxon>Scarabaeiformia</taxon>
        <taxon>Scarabaeidae</taxon>
        <taxon>Melolonthinae</taxon>
        <taxon>Holotrichia</taxon>
    </lineage>
</organism>
<reference evidence="1" key="1">
    <citation type="submission" date="2022-04" db="EMBL/GenBank/DDBJ databases">
        <title>Chromosome-scale genome assembly of Holotrichia oblita Faldermann.</title>
        <authorList>
            <person name="Rongchong L."/>
        </authorList>
    </citation>
    <scope>NUCLEOTIDE SEQUENCE</scope>
    <source>
        <strain evidence="1">81SQS9</strain>
    </source>
</reference>
<sequence length="232" mass="26700">MPIVRQHQHFVQLSDFERGRIIGMREATFAKRNCSSCKPKCVNGIEVLVQMVRGRVQHRRRGSGRPRRTTDREERRLRLLATRDRFSTTRSIANDWMRDCGCSFAEMSTIGHAAFAVCKVRQNNEKMITKMQSIDLEKDKFYDEQHNTQQYTPMKYNSKMMNSIWGMYNRYSVHNFKKNIDHKIGGFAASQQSQSVGPAASGAGVERSTGDQKTAKSPQLFPSFWAPFDFSS</sequence>
<keyword evidence="2" id="KW-1185">Reference proteome</keyword>
<dbReference type="EMBL" id="CM043022">
    <property type="protein sequence ID" value="KAI4456383.1"/>
    <property type="molecule type" value="Genomic_DNA"/>
</dbReference>
<dbReference type="Proteomes" id="UP001056778">
    <property type="component" value="Chromosome 8"/>
</dbReference>
<evidence type="ECO:0000313" key="1">
    <source>
        <dbReference type="EMBL" id="KAI4456383.1"/>
    </source>
</evidence>
<protein>
    <submittedName>
        <fullName evidence="1">Uncharacterized protein</fullName>
    </submittedName>
</protein>
<proteinExistence type="predicted"/>
<comment type="caution">
    <text evidence="1">The sequence shown here is derived from an EMBL/GenBank/DDBJ whole genome shotgun (WGS) entry which is preliminary data.</text>
</comment>
<accession>A0ACB9SMN8</accession>
<name>A0ACB9SMN8_HOLOL</name>
<gene>
    <name evidence="1" type="ORF">MML48_8g00004980</name>
</gene>
<evidence type="ECO:0000313" key="2">
    <source>
        <dbReference type="Proteomes" id="UP001056778"/>
    </source>
</evidence>